<comment type="caution">
    <text evidence="7">The sequence shown here is derived from an EMBL/GenBank/DDBJ whole genome shotgun (WGS) entry which is preliminary data.</text>
</comment>
<dbReference type="PATRIC" id="fig|1339280.3.peg.722"/>
<dbReference type="GO" id="GO:0005886">
    <property type="term" value="C:plasma membrane"/>
    <property type="evidence" value="ECO:0007669"/>
    <property type="project" value="UniProtKB-SubCell"/>
</dbReference>
<evidence type="ECO:0000256" key="2">
    <source>
        <dbReference type="ARBA" id="ARBA00022475"/>
    </source>
</evidence>
<feature type="transmembrane region" description="Helical" evidence="6">
    <location>
        <begin position="398"/>
        <end position="425"/>
    </location>
</feature>
<accession>A0A015YNT5</accession>
<reference evidence="7 8" key="1">
    <citation type="submission" date="2014-02" db="EMBL/GenBank/DDBJ databases">
        <authorList>
            <person name="Sears C."/>
            <person name="Carroll K."/>
            <person name="Sack B.R."/>
            <person name="Qadri F."/>
            <person name="Myers L.L."/>
            <person name="Chung G.-T."/>
            <person name="Escheverria P."/>
            <person name="Fraser C.M."/>
            <person name="Sadzewicz L."/>
            <person name="Shefchek K.A."/>
            <person name="Tallon L."/>
            <person name="Das S.P."/>
            <person name="Daugherty S."/>
            <person name="Mongodin E.F."/>
        </authorList>
    </citation>
    <scope>NUCLEOTIDE SEQUENCE [LARGE SCALE GENOMIC DNA]</scope>
    <source>
        <strain evidence="7 8">2-F-2 #4</strain>
    </source>
</reference>
<dbReference type="EMBL" id="JGDM01000015">
    <property type="protein sequence ID" value="EXZ45913.1"/>
    <property type="molecule type" value="Genomic_DNA"/>
</dbReference>
<evidence type="ECO:0000256" key="5">
    <source>
        <dbReference type="ARBA" id="ARBA00023136"/>
    </source>
</evidence>
<dbReference type="NCBIfam" id="NF041503">
    <property type="entry name" value="WZX_like"/>
    <property type="match status" value="1"/>
</dbReference>
<keyword evidence="5 6" id="KW-0472">Membrane</keyword>
<keyword evidence="3 6" id="KW-0812">Transmembrane</keyword>
<dbReference type="InterPro" id="IPR050833">
    <property type="entry name" value="Poly_Biosynth_Transport"/>
</dbReference>
<proteinExistence type="predicted"/>
<evidence type="ECO:0000256" key="3">
    <source>
        <dbReference type="ARBA" id="ARBA00022692"/>
    </source>
</evidence>
<feature type="transmembrane region" description="Helical" evidence="6">
    <location>
        <begin position="283"/>
        <end position="303"/>
    </location>
</feature>
<gene>
    <name evidence="7" type="ORF">M076_0747</name>
</gene>
<evidence type="ECO:0000256" key="6">
    <source>
        <dbReference type="SAM" id="Phobius"/>
    </source>
</evidence>
<keyword evidence="2" id="KW-1003">Cell membrane</keyword>
<evidence type="ECO:0000256" key="4">
    <source>
        <dbReference type="ARBA" id="ARBA00022989"/>
    </source>
</evidence>
<name>A0A015YNT5_BACFG</name>
<sequence>MSSLRLNSTDIIWSYLGTFFQISSYLIVLPFALAKLSQNEIGLNYLLMTIGQLVALFDFGFAPQFGRNISYIYGGAQQLKKEGIHVSDNNKINYHLLAVMIGVAKMVYRRLSTFVLAILLTLGSLYVYFATEGFSLVNNALSIWLIFCFSTYINIYYTYFSSLLLGAGLITKSKQATIISKISNIVLSIVLIQLGLGLMGLCIANLVSPFVFRYLSYKFYFTPDIKKIVNENNVTKDEIHELFLIVWHNAKKMGLVFVSTFAINKTGMFLAGVFLTLEEVGSYGLLIQLVGFMCSLSLVYFTISEPMISSLRASTKDDSAFRKFSATMIIFYSMYILGTIIMVCLMPSLLELIHTNTKLPSASVILLFCVVYGLEQHHSCFGTFIVTDNKVPFVKPSIVAGFMILLLSFCSLKFTSLGIVGLIIIQGVCQLVYNNWKWPCVVLSQYKCSFINYLSIGLAEISSSLRRSKYELL</sequence>
<feature type="transmembrane region" description="Helical" evidence="6">
    <location>
        <begin position="45"/>
        <end position="62"/>
    </location>
</feature>
<protein>
    <submittedName>
        <fullName evidence="7">Putative membrane protein</fullName>
    </submittedName>
</protein>
<feature type="transmembrane region" description="Helical" evidence="6">
    <location>
        <begin position="362"/>
        <end position="386"/>
    </location>
</feature>
<dbReference type="PANTHER" id="PTHR30250">
    <property type="entry name" value="PST FAMILY PREDICTED COLANIC ACID TRANSPORTER"/>
    <property type="match status" value="1"/>
</dbReference>
<comment type="subcellular location">
    <subcellularLocation>
        <location evidence="1">Cell membrane</location>
        <topology evidence="1">Multi-pass membrane protein</topology>
    </subcellularLocation>
</comment>
<evidence type="ECO:0000256" key="1">
    <source>
        <dbReference type="ARBA" id="ARBA00004651"/>
    </source>
</evidence>
<keyword evidence="4 6" id="KW-1133">Transmembrane helix</keyword>
<dbReference type="InterPro" id="IPR048122">
    <property type="entry name" value="WZX-like"/>
</dbReference>
<feature type="transmembrane region" description="Helical" evidence="6">
    <location>
        <begin position="141"/>
        <end position="170"/>
    </location>
</feature>
<feature type="transmembrane region" description="Helical" evidence="6">
    <location>
        <begin position="324"/>
        <end position="350"/>
    </location>
</feature>
<dbReference type="RefSeq" id="WP_032569860.1">
    <property type="nucleotide sequence ID" value="NZ_JGDM01000015.1"/>
</dbReference>
<dbReference type="AlphaFoldDB" id="A0A015YNT5"/>
<dbReference type="PANTHER" id="PTHR30250:SF26">
    <property type="entry name" value="PSMA PROTEIN"/>
    <property type="match status" value="1"/>
</dbReference>
<evidence type="ECO:0000313" key="8">
    <source>
        <dbReference type="Proteomes" id="UP000022272"/>
    </source>
</evidence>
<feature type="transmembrane region" description="Helical" evidence="6">
    <location>
        <begin position="182"/>
        <end position="207"/>
    </location>
</feature>
<evidence type="ECO:0000313" key="7">
    <source>
        <dbReference type="EMBL" id="EXZ45913.1"/>
    </source>
</evidence>
<organism evidence="7 8">
    <name type="scientific">Bacteroides fragilis str. 2-F-2 #4</name>
    <dbReference type="NCBI Taxonomy" id="1339280"/>
    <lineage>
        <taxon>Bacteria</taxon>
        <taxon>Pseudomonadati</taxon>
        <taxon>Bacteroidota</taxon>
        <taxon>Bacteroidia</taxon>
        <taxon>Bacteroidales</taxon>
        <taxon>Bacteroidaceae</taxon>
        <taxon>Bacteroides</taxon>
    </lineage>
</organism>
<feature type="transmembrane region" description="Helical" evidence="6">
    <location>
        <begin position="12"/>
        <end position="33"/>
    </location>
</feature>
<dbReference type="Proteomes" id="UP000022272">
    <property type="component" value="Unassembled WGS sequence"/>
</dbReference>
<feature type="transmembrane region" description="Helical" evidence="6">
    <location>
        <begin position="111"/>
        <end position="129"/>
    </location>
</feature>